<dbReference type="NCBIfam" id="TIGR01720">
    <property type="entry name" value="NRPS-para261"/>
    <property type="match status" value="1"/>
</dbReference>
<dbReference type="InterPro" id="IPR010060">
    <property type="entry name" value="NRPS_synth"/>
</dbReference>
<dbReference type="PANTHER" id="PTHR45527">
    <property type="entry name" value="NONRIBOSOMAL PEPTIDE SYNTHETASE"/>
    <property type="match status" value="1"/>
</dbReference>
<dbReference type="EMBL" id="CP050124">
    <property type="protein sequence ID" value="QIP39248.1"/>
    <property type="molecule type" value="Genomic_DNA"/>
</dbReference>
<dbReference type="SUPFAM" id="SSF47336">
    <property type="entry name" value="ACP-like"/>
    <property type="match status" value="1"/>
</dbReference>
<feature type="domain" description="Carrier" evidence="7">
    <location>
        <begin position="706"/>
        <end position="780"/>
    </location>
</feature>
<dbReference type="InterPro" id="IPR023213">
    <property type="entry name" value="CAT-like_dom_sf"/>
</dbReference>
<dbReference type="SUPFAM" id="SSF56801">
    <property type="entry name" value="Acetyl-CoA synthetase-like"/>
    <property type="match status" value="1"/>
</dbReference>
<gene>
    <name evidence="8" type="ORF">G9444_2004</name>
</gene>
<dbReference type="GO" id="GO:0005737">
    <property type="term" value="C:cytoplasm"/>
    <property type="evidence" value="ECO:0007669"/>
    <property type="project" value="TreeGrafter"/>
</dbReference>
<keyword evidence="5" id="KW-0045">Antibiotic biosynthesis</keyword>
<proteinExistence type="predicted"/>
<dbReference type="NCBIfam" id="TIGR01733">
    <property type="entry name" value="AA-adenyl-dom"/>
    <property type="match status" value="1"/>
</dbReference>
<dbReference type="InterPro" id="IPR009081">
    <property type="entry name" value="PP-bd_ACP"/>
</dbReference>
<evidence type="ECO:0000256" key="3">
    <source>
        <dbReference type="ARBA" id="ARBA00022553"/>
    </source>
</evidence>
<dbReference type="Pfam" id="PF00668">
    <property type="entry name" value="Condensation"/>
    <property type="match status" value="2"/>
</dbReference>
<dbReference type="Gene3D" id="3.30.559.10">
    <property type="entry name" value="Chloramphenicol acetyltransferase-like domain"/>
    <property type="match status" value="2"/>
</dbReference>
<feature type="compositionally biased region" description="Basic residues" evidence="6">
    <location>
        <begin position="1332"/>
        <end position="1347"/>
    </location>
</feature>
<sequence length="1370" mass="146651">MPGCPAPPTSQSVPRWPGRGEAQLDDLIGMFVNTVVLRTEVDPGMRFLDLLTSARESDLAAFAHADVPFERLVEVLDPVRSQAHNPLFQVALAFQNLGQNNLTLPGLDITEFAIAETVAKFDLQLTLVEAADGHGMTATFTYATDLFDEGTVVSFAERLTRILEAVAVDATQAVGDINILQAPERIELTGRRASSGIEPKPLADILAETALQYPSNEALRYQDRSMTYAEVDEWSSRLARVLIARGLGAEDLVAVSIPRSIESVLLVWAVSKTGAAVVPIDPHYPADRIAHMVSDSGVSVGLTLEAELAGLTDTVEWLAIDSDACAELMAAQDSSPIREDERVRPVLPAHPAWVIYTSGTTGLPKGVVATGAGLASFSATQAQHYLVTPNSRTLHFASPSFDASMLELFLAVATGAAMVIVPTSIFGGDELTALFKSERVTHAFITPAALASMDPSGLNDLEVVGVGGEAYSPELMAKWADQPNRRRTFLNVYGPTETTIVTNVSVPLMPGDRMTIGETIGDMAAFVLDTRLQPVPVGVAGELYLSGPQVTRGYHRRPGLSADRFVANPHGLPGERMYRTGDVVRWTDQYQVEYVGRNDFQVKIRGFRIELGEIDAALTAHSDVEFAATMGTTLTSGAPALVSYVFVGKESAVSSADLSELVSRTLPAHMVPASIMVLTDMPLTPAGKLDRKALPEPVFEVKEFRAPTTEMERILSEVFADVLGLDQIGTDDSFFAQGGDSIMSIQLVSRAKARGVLFTPKDVFENKTVAELAEVAVFGSDADAITVLAEIEGGGIGWMPLTPIKRFMFERPGSYQRFNQLLTLELPLGIDRTGVVETLTAVIDHHDMFRSRLVDDQRGPGMAVSAPGTVDVDGSVRRVQVDPAIADTELTAIASGALDDALGRLDPAAGVMAQFVWIDFGDTRTGRLIVAAHHLIVDGVSWRIIVPDLISAWAQRSGGSVPVLEPTGTSMRTWAHSLAAESRSDKRLAELPRWRKTLSTPDPILGSRAFDPSVDVAATVERVRVEVPTDVTETLLTTLPEMFRGGANDGLLAGLALALVRWRRDRGIDTEAALLQLEGHGREEGVVPGADLSRTVGWFTAAFPVALDLAGIDIDDAFDAGVAAGAAIKAVKEQLLAAPDKGVGYGLLRYVNDDTRTELSKLSSGQVSFNYLGRIVAEDIPAAAQGLGWIPARDFSEVAAPEDPDMPANKVVDINAIVNDGPDGAVLEASFAFPNGLLSATEVQALADLWVGALTALAQHAQAVGAGGLTPSDVPLVTLTQQDLDGFEQRFPAVQDVWPLAPLQSGLLFHAVMAESTVDLYSVQMVLSLSGPRRRGSPPRRSTGHHRSSSEPAHRICGRWNGYTGPGSSR</sequence>
<dbReference type="Proteomes" id="UP000502345">
    <property type="component" value="Chromosome"/>
</dbReference>
<dbReference type="FunFam" id="1.10.1200.10:FF:000005">
    <property type="entry name" value="Nonribosomal peptide synthetase 1"/>
    <property type="match status" value="1"/>
</dbReference>
<keyword evidence="4" id="KW-0677">Repeat</keyword>
<dbReference type="InterPro" id="IPR020806">
    <property type="entry name" value="PKS_PP-bd"/>
</dbReference>
<dbReference type="Pfam" id="PF00501">
    <property type="entry name" value="AMP-binding"/>
    <property type="match status" value="1"/>
</dbReference>
<evidence type="ECO:0000256" key="5">
    <source>
        <dbReference type="ARBA" id="ARBA00023194"/>
    </source>
</evidence>
<dbReference type="Pfam" id="PF13193">
    <property type="entry name" value="AMP-binding_C"/>
    <property type="match status" value="1"/>
</dbReference>
<feature type="region of interest" description="Disordered" evidence="6">
    <location>
        <begin position="1331"/>
        <end position="1370"/>
    </location>
</feature>
<dbReference type="GO" id="GO:0044550">
    <property type="term" value="P:secondary metabolite biosynthetic process"/>
    <property type="evidence" value="ECO:0007669"/>
    <property type="project" value="TreeGrafter"/>
</dbReference>
<evidence type="ECO:0000313" key="9">
    <source>
        <dbReference type="Proteomes" id="UP000502345"/>
    </source>
</evidence>
<dbReference type="InterPro" id="IPR036736">
    <property type="entry name" value="ACP-like_sf"/>
</dbReference>
<dbReference type="UniPathway" id="UPA00011"/>
<dbReference type="Gene3D" id="2.30.38.10">
    <property type="entry name" value="Luciferase, Domain 3"/>
    <property type="match status" value="1"/>
</dbReference>
<comment type="cofactor">
    <cofactor evidence="1">
        <name>pantetheine 4'-phosphate</name>
        <dbReference type="ChEBI" id="CHEBI:47942"/>
    </cofactor>
</comment>
<dbReference type="SUPFAM" id="SSF52777">
    <property type="entry name" value="CoA-dependent acyltransferases"/>
    <property type="match status" value="3"/>
</dbReference>
<reference evidence="8 9" key="1">
    <citation type="submission" date="2020-03" db="EMBL/GenBank/DDBJ databases">
        <title>Screen low temperature-resistant strains for efficient degradation of petroleum hydrocarbons under the low temperature.</title>
        <authorList>
            <person name="Wang Y."/>
            <person name="Chen J."/>
        </authorList>
    </citation>
    <scope>NUCLEOTIDE SEQUENCE [LARGE SCALE GENOMIC DNA]</scope>
    <source>
        <strain evidence="8 9">KB1</strain>
    </source>
</reference>
<evidence type="ECO:0000256" key="1">
    <source>
        <dbReference type="ARBA" id="ARBA00001957"/>
    </source>
</evidence>
<dbReference type="PROSITE" id="PS50075">
    <property type="entry name" value="CARRIER"/>
    <property type="match status" value="1"/>
</dbReference>
<dbReference type="GO" id="GO:0043041">
    <property type="term" value="P:amino acid activation for nonribosomal peptide biosynthetic process"/>
    <property type="evidence" value="ECO:0007669"/>
    <property type="project" value="TreeGrafter"/>
</dbReference>
<dbReference type="Gene3D" id="3.30.300.30">
    <property type="match status" value="1"/>
</dbReference>
<evidence type="ECO:0000256" key="4">
    <source>
        <dbReference type="ARBA" id="ARBA00022737"/>
    </source>
</evidence>
<dbReference type="InterPro" id="IPR045851">
    <property type="entry name" value="AMP-bd_C_sf"/>
</dbReference>
<name>A0A6G9CQT5_RHOER</name>
<dbReference type="PANTHER" id="PTHR45527:SF1">
    <property type="entry name" value="FATTY ACID SYNTHASE"/>
    <property type="match status" value="1"/>
</dbReference>
<keyword evidence="3" id="KW-0597">Phosphoprotein</keyword>
<keyword evidence="2" id="KW-0596">Phosphopantetheine</keyword>
<dbReference type="SMART" id="SM00823">
    <property type="entry name" value="PKS_PP"/>
    <property type="match status" value="1"/>
</dbReference>
<dbReference type="GO" id="GO:0003824">
    <property type="term" value="F:catalytic activity"/>
    <property type="evidence" value="ECO:0007669"/>
    <property type="project" value="InterPro"/>
</dbReference>
<dbReference type="GO" id="GO:0017000">
    <property type="term" value="P:antibiotic biosynthetic process"/>
    <property type="evidence" value="ECO:0007669"/>
    <property type="project" value="UniProtKB-KW"/>
</dbReference>
<evidence type="ECO:0000256" key="6">
    <source>
        <dbReference type="SAM" id="MobiDB-lite"/>
    </source>
</evidence>
<dbReference type="InterPro" id="IPR020845">
    <property type="entry name" value="AMP-binding_CS"/>
</dbReference>
<dbReference type="Gene3D" id="3.30.559.30">
    <property type="entry name" value="Nonribosomal peptide synthetase, condensation domain"/>
    <property type="match status" value="2"/>
</dbReference>
<evidence type="ECO:0000313" key="8">
    <source>
        <dbReference type="EMBL" id="QIP39248.1"/>
    </source>
</evidence>
<dbReference type="PROSITE" id="PS00455">
    <property type="entry name" value="AMP_BINDING"/>
    <property type="match status" value="1"/>
</dbReference>
<dbReference type="InterPro" id="IPR001242">
    <property type="entry name" value="Condensation_dom"/>
</dbReference>
<accession>A0A6G9CQT5</accession>
<dbReference type="GO" id="GO:0031177">
    <property type="term" value="F:phosphopantetheine binding"/>
    <property type="evidence" value="ECO:0007669"/>
    <property type="project" value="InterPro"/>
</dbReference>
<organism evidence="8 9">
    <name type="scientific">Rhodococcus erythropolis</name>
    <name type="common">Arthrobacter picolinophilus</name>
    <dbReference type="NCBI Taxonomy" id="1833"/>
    <lineage>
        <taxon>Bacteria</taxon>
        <taxon>Bacillati</taxon>
        <taxon>Actinomycetota</taxon>
        <taxon>Actinomycetes</taxon>
        <taxon>Mycobacteriales</taxon>
        <taxon>Nocardiaceae</taxon>
        <taxon>Rhodococcus</taxon>
        <taxon>Rhodococcus erythropolis group</taxon>
    </lineage>
</organism>
<protein>
    <recommendedName>
        <fullName evidence="7">Carrier domain-containing protein</fullName>
    </recommendedName>
</protein>
<dbReference type="InterPro" id="IPR000873">
    <property type="entry name" value="AMP-dep_synth/lig_dom"/>
</dbReference>
<evidence type="ECO:0000259" key="7">
    <source>
        <dbReference type="PROSITE" id="PS50075"/>
    </source>
</evidence>
<dbReference type="InterPro" id="IPR025110">
    <property type="entry name" value="AMP-bd_C"/>
</dbReference>
<dbReference type="InterPro" id="IPR010071">
    <property type="entry name" value="AA_adenyl_dom"/>
</dbReference>
<dbReference type="GO" id="GO:0008610">
    <property type="term" value="P:lipid biosynthetic process"/>
    <property type="evidence" value="ECO:0007669"/>
    <property type="project" value="UniProtKB-ARBA"/>
</dbReference>
<dbReference type="Gene3D" id="1.10.1200.10">
    <property type="entry name" value="ACP-like"/>
    <property type="match status" value="1"/>
</dbReference>
<dbReference type="Pfam" id="PF00550">
    <property type="entry name" value="PP-binding"/>
    <property type="match status" value="1"/>
</dbReference>
<evidence type="ECO:0000256" key="2">
    <source>
        <dbReference type="ARBA" id="ARBA00022450"/>
    </source>
</evidence>
<dbReference type="Gene3D" id="3.40.50.980">
    <property type="match status" value="2"/>
</dbReference>